<protein>
    <recommendedName>
        <fullName evidence="2">cysteine desulfurase</fullName>
        <ecNumber evidence="2">2.8.1.7</ecNumber>
    </recommendedName>
</protein>
<dbReference type="PANTHER" id="PTHR43586:SF8">
    <property type="entry name" value="CYSTEINE DESULFURASE 1, CHLOROPLASTIC"/>
    <property type="match status" value="1"/>
</dbReference>
<evidence type="ECO:0000256" key="5">
    <source>
        <dbReference type="ARBA" id="ARBA00050776"/>
    </source>
</evidence>
<dbReference type="EC" id="2.8.1.7" evidence="2"/>
<dbReference type="RefSeq" id="WP_272985259.1">
    <property type="nucleotide sequence ID" value="NZ_DSFH01000039.1"/>
</dbReference>
<dbReference type="InterPro" id="IPR010970">
    <property type="entry name" value="Cys_dSase_SufS"/>
</dbReference>
<dbReference type="Gene3D" id="3.90.1150.10">
    <property type="entry name" value="Aspartate Aminotransferase, domain 1"/>
    <property type="match status" value="1"/>
</dbReference>
<organism evidence="7">
    <name type="scientific">Fervidicoccus fontis</name>
    <dbReference type="NCBI Taxonomy" id="683846"/>
    <lineage>
        <taxon>Archaea</taxon>
        <taxon>Thermoproteota</taxon>
        <taxon>Thermoprotei</taxon>
        <taxon>Fervidicoccales</taxon>
        <taxon>Fervidicoccaceae</taxon>
        <taxon>Fervidicoccus</taxon>
    </lineage>
</organism>
<accession>A0A7C2ZNL3</accession>
<sequence length="411" mass="46312">MGLDVEQIREDFPILKQKVRGKQIVYFDNAATSQRPIQVINAIKKYNEELNSNVHRGHHYLSKKSTELYEEAHEIVAKHINADSWQEIIFSLNTSYAVNLMAYPLVMRGLKEGRDKIVITEMEHHSNMLPWRNAAKIFGARVEYARVDKDGYIDVKRLINKLDEKTSVLAITHASNVTGIINPIENISKEAKKYGITVFADVAQSIPHLSIDVKKLGADFIVFSGHKMLGPLGIGVLYGKLEMLREIDPFIVGGGTIKDVTLESVMYDEPPYKFEAGTPNVSAAVGLMEAVKYLEKVGKDNIIQHERMLLMKARKGLSEVEKIKLYPKDLKSESTGTLAFNIDGANPHIVGSVLNDFYAIAVRTGLHCAHPYHYAIGANEGTIRASFYLYNTESEIEYFIRSMSEIVKKYF</sequence>
<reference evidence="7" key="1">
    <citation type="journal article" date="2020" name="mSystems">
        <title>Genome- and Community-Level Interaction Insights into Carbon Utilization and Element Cycling Functions of Hydrothermarchaeota in Hydrothermal Sediment.</title>
        <authorList>
            <person name="Zhou Z."/>
            <person name="Liu Y."/>
            <person name="Xu W."/>
            <person name="Pan J."/>
            <person name="Luo Z.H."/>
            <person name="Li M."/>
        </authorList>
    </citation>
    <scope>NUCLEOTIDE SEQUENCE [LARGE SCALE GENOMIC DNA]</scope>
    <source>
        <strain evidence="7">SpSt-1261</strain>
    </source>
</reference>
<comment type="catalytic activity">
    <reaction evidence="5">
        <text>(sulfur carrier)-H + L-cysteine = (sulfur carrier)-SH + L-alanine</text>
        <dbReference type="Rhea" id="RHEA:43892"/>
        <dbReference type="Rhea" id="RHEA-COMP:14737"/>
        <dbReference type="Rhea" id="RHEA-COMP:14739"/>
        <dbReference type="ChEBI" id="CHEBI:29917"/>
        <dbReference type="ChEBI" id="CHEBI:35235"/>
        <dbReference type="ChEBI" id="CHEBI:57972"/>
        <dbReference type="ChEBI" id="CHEBI:64428"/>
        <dbReference type="EC" id="2.8.1.7"/>
    </reaction>
</comment>
<name>A0A7C2ZNL3_9CREN</name>
<dbReference type="InterPro" id="IPR015422">
    <property type="entry name" value="PyrdxlP-dep_Trfase_small"/>
</dbReference>
<comment type="cofactor">
    <cofactor evidence="1">
        <name>pyridoxal 5'-phosphate</name>
        <dbReference type="ChEBI" id="CHEBI:597326"/>
    </cofactor>
</comment>
<evidence type="ECO:0000256" key="3">
    <source>
        <dbReference type="ARBA" id="ARBA00022679"/>
    </source>
</evidence>
<dbReference type="GO" id="GO:0031071">
    <property type="term" value="F:cysteine desulfurase activity"/>
    <property type="evidence" value="ECO:0007669"/>
    <property type="project" value="UniProtKB-EC"/>
</dbReference>
<feature type="domain" description="Aminotransferase class V" evidence="6">
    <location>
        <begin position="25"/>
        <end position="399"/>
    </location>
</feature>
<evidence type="ECO:0000256" key="1">
    <source>
        <dbReference type="ARBA" id="ARBA00001933"/>
    </source>
</evidence>
<dbReference type="PANTHER" id="PTHR43586">
    <property type="entry name" value="CYSTEINE DESULFURASE"/>
    <property type="match status" value="1"/>
</dbReference>
<dbReference type="SUPFAM" id="SSF53383">
    <property type="entry name" value="PLP-dependent transferases"/>
    <property type="match status" value="1"/>
</dbReference>
<dbReference type="NCBIfam" id="TIGR01979">
    <property type="entry name" value="sufS"/>
    <property type="match status" value="1"/>
</dbReference>
<dbReference type="CDD" id="cd06453">
    <property type="entry name" value="SufS_like"/>
    <property type="match status" value="1"/>
</dbReference>
<dbReference type="Gene3D" id="3.40.640.10">
    <property type="entry name" value="Type I PLP-dependent aspartate aminotransferase-like (Major domain)"/>
    <property type="match status" value="1"/>
</dbReference>
<dbReference type="GO" id="GO:0006534">
    <property type="term" value="P:cysteine metabolic process"/>
    <property type="evidence" value="ECO:0007669"/>
    <property type="project" value="InterPro"/>
</dbReference>
<keyword evidence="3" id="KW-0808">Transferase</keyword>
<dbReference type="Proteomes" id="UP000886076">
    <property type="component" value="Unassembled WGS sequence"/>
</dbReference>
<dbReference type="InterPro" id="IPR015421">
    <property type="entry name" value="PyrdxlP-dep_Trfase_major"/>
</dbReference>
<dbReference type="InterPro" id="IPR000192">
    <property type="entry name" value="Aminotrans_V_dom"/>
</dbReference>
<proteinExistence type="predicted"/>
<evidence type="ECO:0000256" key="2">
    <source>
        <dbReference type="ARBA" id="ARBA00012239"/>
    </source>
</evidence>
<comment type="caution">
    <text evidence="7">The sequence shown here is derived from an EMBL/GenBank/DDBJ whole genome shotgun (WGS) entry which is preliminary data.</text>
</comment>
<dbReference type="GO" id="GO:0030170">
    <property type="term" value="F:pyridoxal phosphate binding"/>
    <property type="evidence" value="ECO:0007669"/>
    <property type="project" value="InterPro"/>
</dbReference>
<keyword evidence="4" id="KW-0663">Pyridoxal phosphate</keyword>
<evidence type="ECO:0000256" key="4">
    <source>
        <dbReference type="ARBA" id="ARBA00022898"/>
    </source>
</evidence>
<dbReference type="Pfam" id="PF00266">
    <property type="entry name" value="Aminotran_5"/>
    <property type="match status" value="1"/>
</dbReference>
<dbReference type="InterPro" id="IPR015424">
    <property type="entry name" value="PyrdxlP-dep_Trfase"/>
</dbReference>
<dbReference type="EMBL" id="DSFH01000039">
    <property type="protein sequence ID" value="HEW63936.1"/>
    <property type="molecule type" value="Genomic_DNA"/>
</dbReference>
<gene>
    <name evidence="7" type="primary">sufS</name>
    <name evidence="7" type="ORF">ENO39_02615</name>
</gene>
<evidence type="ECO:0000259" key="6">
    <source>
        <dbReference type="Pfam" id="PF00266"/>
    </source>
</evidence>
<evidence type="ECO:0000313" key="7">
    <source>
        <dbReference type="EMBL" id="HEW63936.1"/>
    </source>
</evidence>
<dbReference type="AlphaFoldDB" id="A0A7C2ZNL3"/>